<dbReference type="Pfam" id="PF00447">
    <property type="entry name" value="HSF_DNA-bind"/>
    <property type="match status" value="1"/>
</dbReference>
<dbReference type="eggNOG" id="KOG0627">
    <property type="taxonomic scope" value="Eukaryota"/>
</dbReference>
<name>B7FVZ3_PHATC</name>
<reference evidence="7 8" key="1">
    <citation type="journal article" date="2008" name="Nature">
        <title>The Phaeodactylum genome reveals the evolutionary history of diatom genomes.</title>
        <authorList>
            <person name="Bowler C."/>
            <person name="Allen A.E."/>
            <person name="Badger J.H."/>
            <person name="Grimwood J."/>
            <person name="Jabbari K."/>
            <person name="Kuo A."/>
            <person name="Maheswari U."/>
            <person name="Martens C."/>
            <person name="Maumus F."/>
            <person name="Otillar R.P."/>
            <person name="Rayko E."/>
            <person name="Salamov A."/>
            <person name="Vandepoele K."/>
            <person name="Beszteri B."/>
            <person name="Gruber A."/>
            <person name="Heijde M."/>
            <person name="Katinka M."/>
            <person name="Mock T."/>
            <person name="Valentin K."/>
            <person name="Verret F."/>
            <person name="Berges J.A."/>
            <person name="Brownlee C."/>
            <person name="Cadoret J.P."/>
            <person name="Chiovitti A."/>
            <person name="Choi C.J."/>
            <person name="Coesel S."/>
            <person name="De Martino A."/>
            <person name="Detter J.C."/>
            <person name="Durkin C."/>
            <person name="Falciatore A."/>
            <person name="Fournet J."/>
            <person name="Haruta M."/>
            <person name="Huysman M.J."/>
            <person name="Jenkins B.D."/>
            <person name="Jiroutova K."/>
            <person name="Jorgensen R.E."/>
            <person name="Joubert Y."/>
            <person name="Kaplan A."/>
            <person name="Kroger N."/>
            <person name="Kroth P.G."/>
            <person name="La Roche J."/>
            <person name="Lindquist E."/>
            <person name="Lommer M."/>
            <person name="Martin-Jezequel V."/>
            <person name="Lopez P.J."/>
            <person name="Lucas S."/>
            <person name="Mangogna M."/>
            <person name="McGinnis K."/>
            <person name="Medlin L.K."/>
            <person name="Montsant A."/>
            <person name="Oudot-Le Secq M.P."/>
            <person name="Napoli C."/>
            <person name="Obornik M."/>
            <person name="Parker M.S."/>
            <person name="Petit J.L."/>
            <person name="Porcel B.M."/>
            <person name="Poulsen N."/>
            <person name="Robison M."/>
            <person name="Rychlewski L."/>
            <person name="Rynearson T.A."/>
            <person name="Schmutz J."/>
            <person name="Shapiro H."/>
            <person name="Siaut M."/>
            <person name="Stanley M."/>
            <person name="Sussman M.R."/>
            <person name="Taylor A.R."/>
            <person name="Vardi A."/>
            <person name="von Dassow P."/>
            <person name="Vyverman W."/>
            <person name="Willis A."/>
            <person name="Wyrwicz L.S."/>
            <person name="Rokhsar D.S."/>
            <person name="Weissenbach J."/>
            <person name="Armbrust E.V."/>
            <person name="Green B.R."/>
            <person name="Van de Peer Y."/>
            <person name="Grigoriev I.V."/>
        </authorList>
    </citation>
    <scope>NUCLEOTIDE SEQUENCE [LARGE SCALE GENOMIC DNA]</scope>
    <source>
        <strain evidence="7 8">CCAP 1055/1</strain>
    </source>
</reference>
<feature type="domain" description="HSF-type DNA-binding" evidence="6">
    <location>
        <begin position="26"/>
        <end position="125"/>
    </location>
</feature>
<dbReference type="PaxDb" id="2850-Phatr34415"/>
<dbReference type="Gene3D" id="1.10.10.10">
    <property type="entry name" value="Winged helix-like DNA-binding domain superfamily/Winged helix DNA-binding domain"/>
    <property type="match status" value="1"/>
</dbReference>
<feature type="region of interest" description="Disordered" evidence="5">
    <location>
        <begin position="1"/>
        <end position="20"/>
    </location>
</feature>
<dbReference type="HOGENOM" id="CLU_714702_0_0_1"/>
<dbReference type="InterPro" id="IPR000232">
    <property type="entry name" value="HSF_DNA-bd"/>
</dbReference>
<dbReference type="PANTHER" id="PTHR10015">
    <property type="entry name" value="HEAT SHOCK TRANSCRIPTION FACTOR"/>
    <property type="match status" value="1"/>
</dbReference>
<feature type="compositionally biased region" description="Polar residues" evidence="5">
    <location>
        <begin position="323"/>
        <end position="333"/>
    </location>
</feature>
<dbReference type="EMBL" id="CM000608">
    <property type="protein sequence ID" value="EEC49489.1"/>
    <property type="molecule type" value="Genomic_DNA"/>
</dbReference>
<accession>B7FVZ3</accession>
<dbReference type="RefSeq" id="XP_002178791.1">
    <property type="nucleotide sequence ID" value="XM_002178755.1"/>
</dbReference>
<dbReference type="SUPFAM" id="SSF46785">
    <property type="entry name" value="Winged helix' DNA-binding domain"/>
    <property type="match status" value="1"/>
</dbReference>
<dbReference type="GO" id="GO:0043565">
    <property type="term" value="F:sequence-specific DNA binding"/>
    <property type="evidence" value="ECO:0007669"/>
    <property type="project" value="InterPro"/>
</dbReference>
<dbReference type="GO" id="GO:0005634">
    <property type="term" value="C:nucleus"/>
    <property type="evidence" value="ECO:0007669"/>
    <property type="project" value="UniProtKB-SubCell"/>
</dbReference>
<dbReference type="InterPro" id="IPR036390">
    <property type="entry name" value="WH_DNA-bd_sf"/>
</dbReference>
<proteinExistence type="inferred from homology"/>
<feature type="region of interest" description="Disordered" evidence="5">
    <location>
        <begin position="323"/>
        <end position="363"/>
    </location>
</feature>
<dbReference type="SMART" id="SM00415">
    <property type="entry name" value="HSF"/>
    <property type="match status" value="1"/>
</dbReference>
<evidence type="ECO:0000259" key="6">
    <source>
        <dbReference type="SMART" id="SM00415"/>
    </source>
</evidence>
<comment type="similarity">
    <text evidence="4">Belongs to the HSF family.</text>
</comment>
<dbReference type="FunFam" id="1.10.10.10:FF:000479">
    <property type="entry name" value="Predicted protein"/>
    <property type="match status" value="1"/>
</dbReference>
<keyword evidence="3" id="KW-0539">Nucleus</keyword>
<dbReference type="AlphaFoldDB" id="B7FVZ3"/>
<evidence type="ECO:0000313" key="8">
    <source>
        <dbReference type="Proteomes" id="UP000000759"/>
    </source>
</evidence>
<evidence type="ECO:0000256" key="3">
    <source>
        <dbReference type="ARBA" id="ARBA00023242"/>
    </source>
</evidence>
<evidence type="ECO:0000256" key="5">
    <source>
        <dbReference type="SAM" id="MobiDB-lite"/>
    </source>
</evidence>
<evidence type="ECO:0000313" key="7">
    <source>
        <dbReference type="EMBL" id="EEC49489.1"/>
    </source>
</evidence>
<gene>
    <name evidence="7" type="ORF">PHATRDRAFT_34415</name>
</gene>
<keyword evidence="2" id="KW-0238">DNA-binding</keyword>
<dbReference type="GO" id="GO:0003700">
    <property type="term" value="F:DNA-binding transcription factor activity"/>
    <property type="evidence" value="ECO:0007669"/>
    <property type="project" value="InterPro"/>
</dbReference>
<sequence length="387" mass="44073">MAKASISGSERENANEKAQLGLRQERPTHFPSILHSILSKAEQYGYSHIISWRAHGRCFHVHDRDKFVNDVMPLFFRQTRFASFQRQLNLYGFIRMSQKNPDHGAYYHHLFLKGKSEFCEKIQRVGKSAEARASRLYNTEPNFYSISQLVDAKKEVPTDGSETITETEVLGNCLADLPEDVRMIMEPRPLRKDAHAQNHQSHSCFGPSDYQIPHQSSQNTEDLSVLARRKDYLEHSGFTLVVDASSVSLPSNALPRMKMHVSTVPPQNSHEQQLSLLKPLDHNQASFVMLPMNVTPNSFPSVTLSTPALGRLRHTEHIELNQATRFATDISPQHSRKQTSLRDDRKRSPEDDSSGEGEGLVFEYPLSDAARMARFLRDVDFDDSDRD</sequence>
<protein>
    <recommendedName>
        <fullName evidence="6">HSF-type DNA-binding domain-containing protein</fullName>
    </recommendedName>
</protein>
<organism evidence="7 8">
    <name type="scientific">Phaeodactylum tricornutum (strain CCAP 1055/1)</name>
    <dbReference type="NCBI Taxonomy" id="556484"/>
    <lineage>
        <taxon>Eukaryota</taxon>
        <taxon>Sar</taxon>
        <taxon>Stramenopiles</taxon>
        <taxon>Ochrophyta</taxon>
        <taxon>Bacillariophyta</taxon>
        <taxon>Bacillariophyceae</taxon>
        <taxon>Bacillariophycidae</taxon>
        <taxon>Naviculales</taxon>
        <taxon>Phaeodactylaceae</taxon>
        <taxon>Phaeodactylum</taxon>
    </lineage>
</organism>
<evidence type="ECO:0000256" key="2">
    <source>
        <dbReference type="ARBA" id="ARBA00023125"/>
    </source>
</evidence>
<dbReference type="KEGG" id="pti:PHATRDRAFT_34415"/>
<comment type="subcellular location">
    <subcellularLocation>
        <location evidence="1">Nucleus</location>
    </subcellularLocation>
</comment>
<reference evidence="8" key="2">
    <citation type="submission" date="2008-08" db="EMBL/GenBank/DDBJ databases">
        <authorList>
            <consortium name="Diatom Consortium"/>
            <person name="Grigoriev I."/>
            <person name="Grimwood J."/>
            <person name="Kuo A."/>
            <person name="Otillar R.P."/>
            <person name="Salamov A."/>
            <person name="Detter J.C."/>
            <person name="Lindquist E."/>
            <person name="Shapiro H."/>
            <person name="Lucas S."/>
            <person name="Glavina del Rio T."/>
            <person name="Pitluck S."/>
            <person name="Rokhsar D."/>
            <person name="Bowler C."/>
        </authorList>
    </citation>
    <scope>GENOME REANNOTATION</scope>
    <source>
        <strain evidence="8">CCAP 1055/1</strain>
    </source>
</reference>
<dbReference type="InParanoid" id="B7FVZ3"/>
<dbReference type="PANTHER" id="PTHR10015:SF206">
    <property type="entry name" value="HSF-TYPE DNA-BINDING DOMAIN-CONTAINING PROTEIN"/>
    <property type="match status" value="1"/>
</dbReference>
<dbReference type="OrthoDB" id="60033at2759"/>
<evidence type="ECO:0000256" key="1">
    <source>
        <dbReference type="ARBA" id="ARBA00004123"/>
    </source>
</evidence>
<dbReference type="Proteomes" id="UP000000759">
    <property type="component" value="Chromosome 5"/>
</dbReference>
<dbReference type="GeneID" id="7199582"/>
<dbReference type="InterPro" id="IPR036388">
    <property type="entry name" value="WH-like_DNA-bd_sf"/>
</dbReference>
<feature type="compositionally biased region" description="Basic and acidic residues" evidence="5">
    <location>
        <begin position="340"/>
        <end position="350"/>
    </location>
</feature>
<evidence type="ECO:0000256" key="4">
    <source>
        <dbReference type="RuleBase" id="RU004020"/>
    </source>
</evidence>
<keyword evidence="8" id="KW-1185">Reference proteome</keyword>